<dbReference type="Pfam" id="PF08227">
    <property type="entry name" value="DASH_Hsk3"/>
    <property type="match status" value="1"/>
</dbReference>
<dbReference type="Proteomes" id="UP000288216">
    <property type="component" value="Unassembled WGS sequence"/>
</dbReference>
<dbReference type="PANTHER" id="PTHR13066">
    <property type="entry name" value="BASIC LEUCINE ZIPPER NUCLEAR FACTOR 1 BLZF1 PROTEIN"/>
    <property type="match status" value="1"/>
</dbReference>
<feature type="coiled-coil region" evidence="1">
    <location>
        <begin position="176"/>
        <end position="259"/>
    </location>
</feature>
<evidence type="ECO:0008006" key="4">
    <source>
        <dbReference type="Google" id="ProtNLM"/>
    </source>
</evidence>
<dbReference type="InterPro" id="IPR027095">
    <property type="entry name" value="Golgin-45"/>
</dbReference>
<dbReference type="STRING" id="75743.A0A401PET0"/>
<keyword evidence="1" id="KW-0175">Coiled coil</keyword>
<organism evidence="2 3">
    <name type="scientific">Scyliorhinus torazame</name>
    <name type="common">Cloudy catshark</name>
    <name type="synonym">Catulus torazame</name>
    <dbReference type="NCBI Taxonomy" id="75743"/>
    <lineage>
        <taxon>Eukaryota</taxon>
        <taxon>Metazoa</taxon>
        <taxon>Chordata</taxon>
        <taxon>Craniata</taxon>
        <taxon>Vertebrata</taxon>
        <taxon>Chondrichthyes</taxon>
        <taxon>Elasmobranchii</taxon>
        <taxon>Galeomorphii</taxon>
        <taxon>Galeoidea</taxon>
        <taxon>Carcharhiniformes</taxon>
        <taxon>Scyliorhinidae</taxon>
        <taxon>Scyliorhinus</taxon>
    </lineage>
</organism>
<proteinExistence type="predicted"/>
<sequence length="398" mass="45026">MRMANKVHIVQPIRGPGDGMETEEPAKPVENTTGLIKKCHHAPRTNVISNSSQIVTKPGVLQLGKVQPDQAIEVEAVKILVPKAAVIHEIPTKSTKLIDSAGSHKGELLSQLENTNELKRELTELKVSIEKYQSSERKLLQDKEGLSNQIRVQTEVNRELKKLLVASVGNDLQYHFERMAREKNQLILENETLTQNLAQLSEQLERMTIQCDVWRSKFLASRVMTEELTHARTSLQRHVRETQSAIQDLLSEREQFRQDMVDSHRFLEELLVSLQWGRQQTYYPSAQPHTTGELAAVNLKLAEAVNSRLLGKLNTSNAQKTNQVEFCNTPAEKMAEKVLKMLDPTLCSKGTADIPFCDTSPTSFLSNKKSIGRFHPYTRYENITFNCCNRCTGELTVL</sequence>
<dbReference type="EMBL" id="BFAA01000378">
    <property type="protein sequence ID" value="GCB71633.1"/>
    <property type="molecule type" value="Genomic_DNA"/>
</dbReference>
<dbReference type="InterPro" id="IPR013183">
    <property type="entry name" value="Hsk3-like"/>
</dbReference>
<accession>A0A401PET0</accession>
<evidence type="ECO:0000313" key="3">
    <source>
        <dbReference type="Proteomes" id="UP000288216"/>
    </source>
</evidence>
<evidence type="ECO:0000313" key="2">
    <source>
        <dbReference type="EMBL" id="GCB71633.1"/>
    </source>
</evidence>
<dbReference type="GO" id="GO:0043001">
    <property type="term" value="P:Golgi to plasma membrane protein transport"/>
    <property type="evidence" value="ECO:0007669"/>
    <property type="project" value="InterPro"/>
</dbReference>
<evidence type="ECO:0000256" key="1">
    <source>
        <dbReference type="SAM" id="Coils"/>
    </source>
</evidence>
<gene>
    <name evidence="2" type="ORF">scyTo_0001639</name>
</gene>
<dbReference type="OMA" id="IRTHMMQ"/>
<dbReference type="PANTHER" id="PTHR13066:SF2">
    <property type="entry name" value="GOLGIN-45"/>
    <property type="match status" value="1"/>
</dbReference>
<name>A0A401PET0_SCYTO</name>
<keyword evidence="3" id="KW-1185">Reference proteome</keyword>
<dbReference type="GO" id="GO:0007030">
    <property type="term" value="P:Golgi organization"/>
    <property type="evidence" value="ECO:0007669"/>
    <property type="project" value="InterPro"/>
</dbReference>
<feature type="coiled-coil region" evidence="1">
    <location>
        <begin position="105"/>
        <end position="149"/>
    </location>
</feature>
<dbReference type="OrthoDB" id="5959043at2759"/>
<dbReference type="AlphaFoldDB" id="A0A401PET0"/>
<dbReference type="GO" id="GO:0000139">
    <property type="term" value="C:Golgi membrane"/>
    <property type="evidence" value="ECO:0007669"/>
    <property type="project" value="TreeGrafter"/>
</dbReference>
<reference evidence="2 3" key="1">
    <citation type="journal article" date="2018" name="Nat. Ecol. Evol.">
        <title>Shark genomes provide insights into elasmobranch evolution and the origin of vertebrates.</title>
        <authorList>
            <person name="Hara Y"/>
            <person name="Yamaguchi K"/>
            <person name="Onimaru K"/>
            <person name="Kadota M"/>
            <person name="Koyanagi M"/>
            <person name="Keeley SD"/>
            <person name="Tatsumi K"/>
            <person name="Tanaka K"/>
            <person name="Motone F"/>
            <person name="Kageyama Y"/>
            <person name="Nozu R"/>
            <person name="Adachi N"/>
            <person name="Nishimura O"/>
            <person name="Nakagawa R"/>
            <person name="Tanegashima C"/>
            <person name="Kiyatake I"/>
            <person name="Matsumoto R"/>
            <person name="Murakumo K"/>
            <person name="Nishida K"/>
            <person name="Terakita A"/>
            <person name="Kuratani S"/>
            <person name="Sato K"/>
            <person name="Hyodo S Kuraku.S."/>
        </authorList>
    </citation>
    <scope>NUCLEOTIDE SEQUENCE [LARGE SCALE GENOMIC DNA]</scope>
</reference>
<comment type="caution">
    <text evidence="2">The sequence shown here is derived from an EMBL/GenBank/DDBJ whole genome shotgun (WGS) entry which is preliminary data.</text>
</comment>
<protein>
    <recommendedName>
        <fullName evidence="4">Golgin-45</fullName>
    </recommendedName>
</protein>